<feature type="compositionally biased region" description="Basic residues" evidence="1">
    <location>
        <begin position="207"/>
        <end position="217"/>
    </location>
</feature>
<accession>A0A840W712</accession>
<dbReference type="EMBL" id="JACHDO010000001">
    <property type="protein sequence ID" value="MBB5492780.1"/>
    <property type="molecule type" value="Genomic_DNA"/>
</dbReference>
<feature type="region of interest" description="Disordered" evidence="1">
    <location>
        <begin position="170"/>
        <end position="241"/>
    </location>
</feature>
<proteinExistence type="predicted"/>
<keyword evidence="3" id="KW-1185">Reference proteome</keyword>
<feature type="compositionally biased region" description="Basic and acidic residues" evidence="1">
    <location>
        <begin position="32"/>
        <end position="50"/>
    </location>
</feature>
<evidence type="ECO:0000256" key="1">
    <source>
        <dbReference type="SAM" id="MobiDB-lite"/>
    </source>
</evidence>
<comment type="caution">
    <text evidence="2">The sequence shown here is derived from an EMBL/GenBank/DDBJ whole genome shotgun (WGS) entry which is preliminary data.</text>
</comment>
<feature type="region of interest" description="Disordered" evidence="1">
    <location>
        <begin position="63"/>
        <end position="157"/>
    </location>
</feature>
<dbReference type="Proteomes" id="UP000579647">
    <property type="component" value="Unassembled WGS sequence"/>
</dbReference>
<organism evidence="2 3">
    <name type="scientific">Nocardiopsis metallicus</name>
    <dbReference type="NCBI Taxonomy" id="179819"/>
    <lineage>
        <taxon>Bacteria</taxon>
        <taxon>Bacillati</taxon>
        <taxon>Actinomycetota</taxon>
        <taxon>Actinomycetes</taxon>
        <taxon>Streptosporangiales</taxon>
        <taxon>Nocardiopsidaceae</taxon>
        <taxon>Nocardiopsis</taxon>
    </lineage>
</organism>
<evidence type="ECO:0000313" key="3">
    <source>
        <dbReference type="Proteomes" id="UP000579647"/>
    </source>
</evidence>
<protein>
    <submittedName>
        <fullName evidence="2">Uncharacterized protein</fullName>
    </submittedName>
</protein>
<gene>
    <name evidence="2" type="ORF">HNR07_003917</name>
</gene>
<dbReference type="AlphaFoldDB" id="A0A840W712"/>
<sequence length="241" mass="25158">MARATGRGTRPGPRRGEEPAALAAACPSGRMGGRDTARRWAPGRGEDRPKAARLVSAVAVGLLGSFGGPSTTTGRSSPRFPSAAHRRRGEAGQGGAPCGRSPGRDDLDAEPSTRAAQTATIKRRETGGPQPETQAPGPTQVLRRPLPGPQGPVAIRGRWRTCRNVAQHAVSGQMRGACPQDGGPGSRRSVSSGNVEVSTGRASQHGRSQHGRSRYRPGSRGTGERHDTWGVHRRGAVVSRG</sequence>
<feature type="compositionally biased region" description="Polar residues" evidence="1">
    <location>
        <begin position="194"/>
        <end position="206"/>
    </location>
</feature>
<name>A0A840W712_9ACTN</name>
<feature type="region of interest" description="Disordered" evidence="1">
    <location>
        <begin position="1"/>
        <end position="50"/>
    </location>
</feature>
<feature type="compositionally biased region" description="Low complexity" evidence="1">
    <location>
        <begin position="1"/>
        <end position="11"/>
    </location>
</feature>
<reference evidence="2 3" key="1">
    <citation type="submission" date="2020-08" db="EMBL/GenBank/DDBJ databases">
        <title>Sequencing the genomes of 1000 actinobacteria strains.</title>
        <authorList>
            <person name="Klenk H.-P."/>
        </authorList>
    </citation>
    <scope>NUCLEOTIDE SEQUENCE [LARGE SCALE GENOMIC DNA]</scope>
    <source>
        <strain evidence="2 3">DSM 44598</strain>
    </source>
</reference>
<evidence type="ECO:0000313" key="2">
    <source>
        <dbReference type="EMBL" id="MBB5492780.1"/>
    </source>
</evidence>